<evidence type="ECO:0000313" key="2">
    <source>
        <dbReference type="EMBL" id="KZT34207.1"/>
    </source>
</evidence>
<dbReference type="AlphaFoldDB" id="A0A165ZDT2"/>
<keyword evidence="3" id="KW-1185">Reference proteome</keyword>
<feature type="compositionally biased region" description="Low complexity" evidence="1">
    <location>
        <begin position="64"/>
        <end position="75"/>
    </location>
</feature>
<dbReference type="OrthoDB" id="3188866at2759"/>
<dbReference type="Proteomes" id="UP000076798">
    <property type="component" value="Unassembled WGS sequence"/>
</dbReference>
<gene>
    <name evidence="2" type="ORF">SISSUDRAFT_1065516</name>
</gene>
<name>A0A165ZDT2_9AGAM</name>
<reference evidence="2 3" key="1">
    <citation type="journal article" date="2016" name="Mol. Biol. Evol.">
        <title>Comparative Genomics of Early-Diverging Mushroom-Forming Fungi Provides Insights into the Origins of Lignocellulose Decay Capabilities.</title>
        <authorList>
            <person name="Nagy L.G."/>
            <person name="Riley R."/>
            <person name="Tritt A."/>
            <person name="Adam C."/>
            <person name="Daum C."/>
            <person name="Floudas D."/>
            <person name="Sun H."/>
            <person name="Yadav J.S."/>
            <person name="Pangilinan J."/>
            <person name="Larsson K.H."/>
            <person name="Matsuura K."/>
            <person name="Barry K."/>
            <person name="Labutti K."/>
            <person name="Kuo R."/>
            <person name="Ohm R.A."/>
            <person name="Bhattacharya S.S."/>
            <person name="Shirouzu T."/>
            <person name="Yoshinaga Y."/>
            <person name="Martin F.M."/>
            <person name="Grigoriev I.V."/>
            <person name="Hibbett D.S."/>
        </authorList>
    </citation>
    <scope>NUCLEOTIDE SEQUENCE [LARGE SCALE GENOMIC DNA]</scope>
    <source>
        <strain evidence="2 3">HHB10207 ss-3</strain>
    </source>
</reference>
<proteinExistence type="predicted"/>
<protein>
    <recommendedName>
        <fullName evidence="4">F-box domain-containing protein</fullName>
    </recommendedName>
</protein>
<accession>A0A165ZDT2</accession>
<feature type="region of interest" description="Disordered" evidence="1">
    <location>
        <begin position="1"/>
        <end position="79"/>
    </location>
</feature>
<dbReference type="EMBL" id="KV428194">
    <property type="protein sequence ID" value="KZT34207.1"/>
    <property type="molecule type" value="Genomic_DNA"/>
</dbReference>
<evidence type="ECO:0000313" key="3">
    <source>
        <dbReference type="Proteomes" id="UP000076798"/>
    </source>
</evidence>
<evidence type="ECO:0008006" key="4">
    <source>
        <dbReference type="Google" id="ProtNLM"/>
    </source>
</evidence>
<organism evidence="2 3">
    <name type="scientific">Sistotremastrum suecicum HHB10207 ss-3</name>
    <dbReference type="NCBI Taxonomy" id="1314776"/>
    <lineage>
        <taxon>Eukaryota</taxon>
        <taxon>Fungi</taxon>
        <taxon>Dikarya</taxon>
        <taxon>Basidiomycota</taxon>
        <taxon>Agaricomycotina</taxon>
        <taxon>Agaricomycetes</taxon>
        <taxon>Sistotremastrales</taxon>
        <taxon>Sistotremastraceae</taxon>
        <taxon>Sistotremastrum</taxon>
    </lineage>
</organism>
<sequence length="456" mass="51369">MATSEEKSAFVQNDLHLGGPGSGSGAPNDLTDTHPGVKTTKDRPEASELIPGSSSSDALNKMESSSPAQSQTSTPRIKTVTIPPELFRLVLEHVAQFREPDVDLARVARTSRSLQSEAERLLYRNIDVEDNSERARCIYLILESRAGPYVRSLTIRQFGGSIDGSWHHSRSPRTAFPPFHRLTKIHTLSIQTLSETLPVYSNDRTMFKRLQDLPEDRLTKFETDLGLRTVQMNFLVRQSKSITHLKLPLMHPQDWGGQEFFQDPLFLPNIRVLETNGGTIEKIFQGRDIKVLRFIRGLGSLPVILKGFRLYGENLTALHLWSINGMALQPLRAMLGATPNLRLLGSIDCTPKYRASTPDSELLDILGTLRYLEAIEFFTPRWPLQQPWRDFVSLILSGKQLSRLRFAYIVGWGPQICTIRPTNAREWAFTEEDSSQVTPHEQWDSLVAEIIGSASP</sequence>
<evidence type="ECO:0000256" key="1">
    <source>
        <dbReference type="SAM" id="MobiDB-lite"/>
    </source>
</evidence>